<evidence type="ECO:0000313" key="1">
    <source>
        <dbReference type="EMBL" id="MDR9894429.1"/>
    </source>
</evidence>
<accession>A0AAP5I613</accession>
<sequence length="96" mass="10898">MISTSCTFCSHMQILSDLLLSIFYSTYYEEQSVIDPVTEKPISTTVNLFRVNRLTGAIHYVRSWTKSTLNVQPNQKIVSAYEASDKIIISATLEDM</sequence>
<dbReference type="EMBL" id="JAALHA020000002">
    <property type="protein sequence ID" value="MDR9894429.1"/>
    <property type="molecule type" value="Genomic_DNA"/>
</dbReference>
<protein>
    <submittedName>
        <fullName evidence="1">Uncharacterized protein</fullName>
    </submittedName>
</protein>
<dbReference type="AlphaFoldDB" id="A0AAP5I613"/>
<keyword evidence="2" id="KW-1185">Reference proteome</keyword>
<dbReference type="Proteomes" id="UP000667802">
    <property type="component" value="Unassembled WGS sequence"/>
</dbReference>
<organism evidence="1 2">
    <name type="scientific">Aetokthonos hydrillicola Thurmond2011</name>
    <dbReference type="NCBI Taxonomy" id="2712845"/>
    <lineage>
        <taxon>Bacteria</taxon>
        <taxon>Bacillati</taxon>
        <taxon>Cyanobacteriota</taxon>
        <taxon>Cyanophyceae</taxon>
        <taxon>Nostocales</taxon>
        <taxon>Hapalosiphonaceae</taxon>
        <taxon>Aetokthonos</taxon>
    </lineage>
</organism>
<evidence type="ECO:0000313" key="2">
    <source>
        <dbReference type="Proteomes" id="UP000667802"/>
    </source>
</evidence>
<gene>
    <name evidence="1" type="ORF">G7B40_007565</name>
</gene>
<proteinExistence type="predicted"/>
<reference evidence="2" key="1">
    <citation type="journal article" date="2021" name="Science">
        <title>Hunting the eagle killer: A cyanobacterial neurotoxin causes vacuolar myelinopathy.</title>
        <authorList>
            <person name="Breinlinger S."/>
            <person name="Phillips T.J."/>
            <person name="Haram B.N."/>
            <person name="Mares J."/>
            <person name="Martinez Yerena J.A."/>
            <person name="Hrouzek P."/>
            <person name="Sobotka R."/>
            <person name="Henderson W.M."/>
            <person name="Schmieder P."/>
            <person name="Williams S.M."/>
            <person name="Lauderdale J.D."/>
            <person name="Wilde H.D."/>
            <person name="Gerrin W."/>
            <person name="Kust A."/>
            <person name="Washington J.W."/>
            <person name="Wagner C."/>
            <person name="Geier B."/>
            <person name="Liebeke M."/>
            <person name="Enke H."/>
            <person name="Niedermeyer T.H.J."/>
            <person name="Wilde S.B."/>
        </authorList>
    </citation>
    <scope>NUCLEOTIDE SEQUENCE [LARGE SCALE GENOMIC DNA]</scope>
    <source>
        <strain evidence="2">Thurmond2011</strain>
    </source>
</reference>
<name>A0AAP5I613_9CYAN</name>
<comment type="caution">
    <text evidence="1">The sequence shown here is derived from an EMBL/GenBank/DDBJ whole genome shotgun (WGS) entry which is preliminary data.</text>
</comment>